<dbReference type="EMBL" id="JAPDRQ010000158">
    <property type="protein sequence ID" value="KAJ9653327.1"/>
    <property type="molecule type" value="Genomic_DNA"/>
</dbReference>
<protein>
    <submittedName>
        <fullName evidence="1">Uncharacterized protein</fullName>
    </submittedName>
</protein>
<proteinExistence type="predicted"/>
<keyword evidence="2" id="KW-1185">Reference proteome</keyword>
<reference evidence="1" key="1">
    <citation type="submission" date="2022-10" db="EMBL/GenBank/DDBJ databases">
        <title>Culturing micro-colonial fungi from biological soil crusts in the Mojave desert and describing Neophaeococcomyces mojavensis, and introducing the new genera and species Taxawa tesnikishii.</title>
        <authorList>
            <person name="Kurbessoian T."/>
            <person name="Stajich J.E."/>
        </authorList>
    </citation>
    <scope>NUCLEOTIDE SEQUENCE</scope>
    <source>
        <strain evidence="1">JES_112</strain>
    </source>
</reference>
<gene>
    <name evidence="1" type="ORF">H2198_007469</name>
</gene>
<accession>A0ACC3A032</accession>
<evidence type="ECO:0000313" key="2">
    <source>
        <dbReference type="Proteomes" id="UP001172386"/>
    </source>
</evidence>
<evidence type="ECO:0000313" key="1">
    <source>
        <dbReference type="EMBL" id="KAJ9653327.1"/>
    </source>
</evidence>
<sequence length="649" mass="73277">MRLIDTKSLCLHEFTSQPPPYAILSHTWGSEEASFQDFTNGKFKSKAGHQKISKFCQKAAEDGWQYAWIDTCCIDKTSSAELSEAINSMFTWYKNAGMCFAYLDDVPGVDAGTMWLRSLSESQWFTRGWTLQELLAPCHVTFFNKHWEDVGTKRSLQMTIQSITGIQDLDTFECASLAQKFSWASKRRTTRKEDRVYSLLGLVGVNMPLLYGEGVKAFERLQRELLARSYDDSIFAWESLVRTPFGTSREEELSSRTTSAVTSILAASLDQFENGVNVRHLDPNDCDRPLWSINNCGLSAILHGYVEHLQDERLGIVIPLNCSRNGQDRLTLELTSYHKYVNILSALKKPILCKRANTLLGTITQDMCGPGKFRPIELLVDNFDAMVGTQEDSSPVYLRLSWNDNLSRISQILPQYCMWHESTDLQKAPRVAVLVDKQIYEAYTLIEPSLDDDDDDQCHQQSSWPNKRRKLDSGANGYSAEQAAGKNVASLKPLRSGFDCYSYLKHDPWDCKASEGATLLQIGAHERTIVYGFQSTEGGSFALIVSTTNFPASCQVDIIHSCPSLRKLEHHFNDNPCSALSATDIDNFWVAFKDCKSLKVLKSRLSIQIRPRLWLSAAVKLKNSIKYGVYFDVVVEASESGPKFFINQK</sequence>
<name>A0ACC3A032_9EURO</name>
<dbReference type="Proteomes" id="UP001172386">
    <property type="component" value="Unassembled WGS sequence"/>
</dbReference>
<organism evidence="1 2">
    <name type="scientific">Neophaeococcomyces mojaviensis</name>
    <dbReference type="NCBI Taxonomy" id="3383035"/>
    <lineage>
        <taxon>Eukaryota</taxon>
        <taxon>Fungi</taxon>
        <taxon>Dikarya</taxon>
        <taxon>Ascomycota</taxon>
        <taxon>Pezizomycotina</taxon>
        <taxon>Eurotiomycetes</taxon>
        <taxon>Chaetothyriomycetidae</taxon>
        <taxon>Chaetothyriales</taxon>
        <taxon>Chaetothyriales incertae sedis</taxon>
        <taxon>Neophaeococcomyces</taxon>
    </lineage>
</organism>
<comment type="caution">
    <text evidence="1">The sequence shown here is derived from an EMBL/GenBank/DDBJ whole genome shotgun (WGS) entry which is preliminary data.</text>
</comment>